<keyword evidence="1" id="KW-0805">Transcription regulation</keyword>
<dbReference type="Gene3D" id="1.10.10.60">
    <property type="entry name" value="Homeodomain-like"/>
    <property type="match status" value="1"/>
</dbReference>
<proteinExistence type="predicted"/>
<keyword evidence="2" id="KW-0238">DNA-binding</keyword>
<evidence type="ECO:0000256" key="2">
    <source>
        <dbReference type="ARBA" id="ARBA00023125"/>
    </source>
</evidence>
<dbReference type="InterPro" id="IPR018060">
    <property type="entry name" value="HTH_AraC"/>
</dbReference>
<dbReference type="InterPro" id="IPR009057">
    <property type="entry name" value="Homeodomain-like_sf"/>
</dbReference>
<keyword evidence="3" id="KW-0804">Transcription</keyword>
<dbReference type="Pfam" id="PF12833">
    <property type="entry name" value="HTH_18"/>
    <property type="match status" value="1"/>
</dbReference>
<organism evidence="6 7">
    <name type="scientific">Reyranella soli</name>
    <dbReference type="NCBI Taxonomy" id="1230389"/>
    <lineage>
        <taxon>Bacteria</taxon>
        <taxon>Pseudomonadati</taxon>
        <taxon>Pseudomonadota</taxon>
        <taxon>Alphaproteobacteria</taxon>
        <taxon>Hyphomicrobiales</taxon>
        <taxon>Reyranellaceae</taxon>
        <taxon>Reyranella</taxon>
    </lineage>
</organism>
<gene>
    <name evidence="6" type="ORF">RSO01_64220</name>
</gene>
<dbReference type="InterPro" id="IPR050204">
    <property type="entry name" value="AraC_XylS_family_regulators"/>
</dbReference>
<dbReference type="PROSITE" id="PS01124">
    <property type="entry name" value="HTH_ARAC_FAMILY_2"/>
    <property type="match status" value="1"/>
</dbReference>
<dbReference type="GO" id="GO:0043565">
    <property type="term" value="F:sequence-specific DNA binding"/>
    <property type="evidence" value="ECO:0007669"/>
    <property type="project" value="InterPro"/>
</dbReference>
<evidence type="ECO:0000259" key="5">
    <source>
        <dbReference type="PROSITE" id="PS01124"/>
    </source>
</evidence>
<dbReference type="InterPro" id="IPR018062">
    <property type="entry name" value="HTH_AraC-typ_CS"/>
</dbReference>
<sequence>MFFQLMPYGDNTQSREGWKGHHASEVQGTALAIRLAIGRITISFIVTGQEDDKGSDTVNLLVVKRTGQRRVGDNLNVEVASAPLHQNLQALYDQVNEDWITDPRITCDPILERLTRALLVVDELRHGVDALYANAVCVALVTRLVALCRVQQPALTCTRSKAALPKWRLRRVVEHIDSRLSDCIRLSDMAAAAGLSRMHFAAQFRRATGSRPHEYMLRRRIERAQAMLRDSDVPLVDVALSVGFQTQAHFSTVFKRFAGVPPQRWRQAMTNARESLPSSDPSLTESTSNKIHGEVWQRAERWAGDCMTECKE</sequence>
<name>A0A512NJZ2_9HYPH</name>
<dbReference type="SUPFAM" id="SSF46689">
    <property type="entry name" value="Homeodomain-like"/>
    <property type="match status" value="2"/>
</dbReference>
<dbReference type="EMBL" id="BKAJ01000123">
    <property type="protein sequence ID" value="GEP59256.1"/>
    <property type="molecule type" value="Genomic_DNA"/>
</dbReference>
<dbReference type="PANTHER" id="PTHR46796:SF14">
    <property type="entry name" value="TRANSCRIPTIONAL REGULATORY PROTEIN"/>
    <property type="match status" value="1"/>
</dbReference>
<feature type="region of interest" description="Disordered" evidence="4">
    <location>
        <begin position="269"/>
        <end position="290"/>
    </location>
</feature>
<accession>A0A512NJZ2</accession>
<dbReference type="OrthoDB" id="9806208at2"/>
<protein>
    <recommendedName>
        <fullName evidence="5">HTH araC/xylS-type domain-containing protein</fullName>
    </recommendedName>
</protein>
<dbReference type="PROSITE" id="PS00041">
    <property type="entry name" value="HTH_ARAC_FAMILY_1"/>
    <property type="match status" value="1"/>
</dbReference>
<dbReference type="InterPro" id="IPR020449">
    <property type="entry name" value="Tscrpt_reg_AraC-type_HTH"/>
</dbReference>
<feature type="domain" description="HTH araC/xylS-type" evidence="5">
    <location>
        <begin position="170"/>
        <end position="268"/>
    </location>
</feature>
<dbReference type="PANTHER" id="PTHR46796">
    <property type="entry name" value="HTH-TYPE TRANSCRIPTIONAL ACTIVATOR RHAS-RELATED"/>
    <property type="match status" value="1"/>
</dbReference>
<evidence type="ECO:0000313" key="7">
    <source>
        <dbReference type="Proteomes" id="UP000321058"/>
    </source>
</evidence>
<dbReference type="RefSeq" id="WP_147154613.1">
    <property type="nucleotide sequence ID" value="NZ_BKAJ01000123.1"/>
</dbReference>
<evidence type="ECO:0000256" key="1">
    <source>
        <dbReference type="ARBA" id="ARBA00023015"/>
    </source>
</evidence>
<dbReference type="Proteomes" id="UP000321058">
    <property type="component" value="Unassembled WGS sequence"/>
</dbReference>
<keyword evidence="7" id="KW-1185">Reference proteome</keyword>
<evidence type="ECO:0000256" key="3">
    <source>
        <dbReference type="ARBA" id="ARBA00023163"/>
    </source>
</evidence>
<dbReference type="PRINTS" id="PR00032">
    <property type="entry name" value="HTHARAC"/>
</dbReference>
<reference evidence="6 7" key="1">
    <citation type="submission" date="2019-07" db="EMBL/GenBank/DDBJ databases">
        <title>Whole genome shotgun sequence of Reyranella soli NBRC 108950.</title>
        <authorList>
            <person name="Hosoyama A."/>
            <person name="Uohara A."/>
            <person name="Ohji S."/>
            <person name="Ichikawa N."/>
        </authorList>
    </citation>
    <scope>NUCLEOTIDE SEQUENCE [LARGE SCALE GENOMIC DNA]</scope>
    <source>
        <strain evidence="6 7">NBRC 108950</strain>
    </source>
</reference>
<evidence type="ECO:0000313" key="6">
    <source>
        <dbReference type="EMBL" id="GEP59256.1"/>
    </source>
</evidence>
<evidence type="ECO:0000256" key="4">
    <source>
        <dbReference type="SAM" id="MobiDB-lite"/>
    </source>
</evidence>
<comment type="caution">
    <text evidence="6">The sequence shown here is derived from an EMBL/GenBank/DDBJ whole genome shotgun (WGS) entry which is preliminary data.</text>
</comment>
<dbReference type="AlphaFoldDB" id="A0A512NJZ2"/>
<dbReference type="SMART" id="SM00342">
    <property type="entry name" value="HTH_ARAC"/>
    <property type="match status" value="1"/>
</dbReference>
<dbReference type="GO" id="GO:0003700">
    <property type="term" value="F:DNA-binding transcription factor activity"/>
    <property type="evidence" value="ECO:0007669"/>
    <property type="project" value="InterPro"/>
</dbReference>